<reference evidence="1" key="1">
    <citation type="submission" date="2016-07" db="EMBL/GenBank/DDBJ databases">
        <title>Microvirga ossetica sp. nov. a new species of rhizobia isolated from root nodules of the legume species Vicia alpestris Steven originated from North Ossetia region in the Caucasus.</title>
        <authorList>
            <person name="Safronova V.I."/>
            <person name="Kuznetsova I.G."/>
            <person name="Sazanova A.L."/>
            <person name="Belimov A."/>
            <person name="Andronov E."/>
            <person name="Osledkin Y.S."/>
            <person name="Onishchuk O.P."/>
            <person name="Kurchak O.N."/>
            <person name="Shaposhnikov A.I."/>
            <person name="Willems A."/>
            <person name="Tikhonovich I.A."/>
        </authorList>
    </citation>
    <scope>NUCLEOTIDE SEQUENCE [LARGE SCALE GENOMIC DNA]</scope>
    <source>
        <strain evidence="1">V5/3M</strain>
        <plasmid evidence="1">unnamed1</plasmid>
    </source>
</reference>
<sequence length="86" mass="9979">MLKLLHRIRQLFRRRPPASDLTVIEYEAISLIAYEGRAAYERAREQAEYCLNRGSEAGCRFWSEVAVEVAHRTGKMNTGRAKEQPR</sequence>
<dbReference type="RefSeq" id="WP_099514150.1">
    <property type="nucleotide sequence ID" value="NZ_CP016617.1"/>
</dbReference>
<dbReference type="EMBL" id="CP016617">
    <property type="protein sequence ID" value="ANY83078.1"/>
    <property type="molecule type" value="Genomic_DNA"/>
</dbReference>
<gene>
    <name evidence="1" type="ORF">BB934_33285</name>
</gene>
<dbReference type="AlphaFoldDB" id="A0A1B2ESX7"/>
<keyword evidence="1" id="KW-0614">Plasmid</keyword>
<accession>A0A1B2ESX7</accession>
<evidence type="ECO:0000313" key="1">
    <source>
        <dbReference type="EMBL" id="ANY83078.1"/>
    </source>
</evidence>
<dbReference type="OrthoDB" id="8020308at2"/>
<geneLocation type="plasmid" evidence="1">
    <name>unnamed1</name>
</geneLocation>
<dbReference type="KEGG" id="moc:BB934_33285"/>
<organism evidence="1">
    <name type="scientific">Microvirga ossetica</name>
    <dbReference type="NCBI Taxonomy" id="1882682"/>
    <lineage>
        <taxon>Bacteria</taxon>
        <taxon>Pseudomonadati</taxon>
        <taxon>Pseudomonadota</taxon>
        <taxon>Alphaproteobacteria</taxon>
        <taxon>Hyphomicrobiales</taxon>
        <taxon>Methylobacteriaceae</taxon>
        <taxon>Microvirga</taxon>
    </lineage>
</organism>
<protein>
    <submittedName>
        <fullName evidence="1">Uncharacterized protein</fullName>
    </submittedName>
</protein>
<proteinExistence type="predicted"/>
<name>A0A1B2ESX7_9HYPH</name>